<evidence type="ECO:0000256" key="1">
    <source>
        <dbReference type="SAM" id="Phobius"/>
    </source>
</evidence>
<dbReference type="EMBL" id="JALPTH010000038">
    <property type="protein sequence ID" value="MCK8681275.1"/>
    <property type="molecule type" value="Genomic_DNA"/>
</dbReference>
<feature type="transmembrane region" description="Helical" evidence="1">
    <location>
        <begin position="56"/>
        <end position="79"/>
    </location>
</feature>
<proteinExistence type="predicted"/>
<accession>A0ABT0IIW3</accession>
<organism evidence="2 3">
    <name type="scientific">Streptomyces lichenis</name>
    <dbReference type="NCBI Taxonomy" id="2306967"/>
    <lineage>
        <taxon>Bacteria</taxon>
        <taxon>Bacillati</taxon>
        <taxon>Actinomycetota</taxon>
        <taxon>Actinomycetes</taxon>
        <taxon>Kitasatosporales</taxon>
        <taxon>Streptomycetaceae</taxon>
        <taxon>Streptomyces</taxon>
    </lineage>
</organism>
<evidence type="ECO:0000313" key="3">
    <source>
        <dbReference type="Proteomes" id="UP001522868"/>
    </source>
</evidence>
<reference evidence="2 3" key="1">
    <citation type="submission" date="2022-04" db="EMBL/GenBank/DDBJ databases">
        <title>Streptomyces sp. nov. LCR6-01 isolated from Lichen of Dirinaria sp.</title>
        <authorList>
            <person name="Kanchanasin P."/>
            <person name="Tanasupawat S."/>
            <person name="Phongsopitanun W."/>
        </authorList>
    </citation>
    <scope>NUCLEOTIDE SEQUENCE [LARGE SCALE GENOMIC DNA]</scope>
    <source>
        <strain evidence="2 3">LCR6-01</strain>
    </source>
</reference>
<feature type="transmembrane region" description="Helical" evidence="1">
    <location>
        <begin position="139"/>
        <end position="163"/>
    </location>
</feature>
<keyword evidence="1" id="KW-1133">Transmembrane helix</keyword>
<keyword evidence="1" id="KW-0812">Transmembrane</keyword>
<protein>
    <recommendedName>
        <fullName evidence="4">DUF3995 domain-containing protein</fullName>
    </recommendedName>
</protein>
<name>A0ABT0IIW3_9ACTN</name>
<dbReference type="Proteomes" id="UP001522868">
    <property type="component" value="Unassembled WGS sequence"/>
</dbReference>
<evidence type="ECO:0000313" key="2">
    <source>
        <dbReference type="EMBL" id="MCK8681275.1"/>
    </source>
</evidence>
<keyword evidence="3" id="KW-1185">Reference proteome</keyword>
<gene>
    <name evidence="2" type="ORF">M1O15_28545</name>
</gene>
<comment type="caution">
    <text evidence="2">The sequence shown here is derived from an EMBL/GenBank/DDBJ whole genome shotgun (WGS) entry which is preliminary data.</text>
</comment>
<keyword evidence="1" id="KW-0472">Membrane</keyword>
<feature type="transmembrane region" description="Helical" evidence="1">
    <location>
        <begin position="100"/>
        <end position="127"/>
    </location>
</feature>
<dbReference type="RefSeq" id="WP_248637097.1">
    <property type="nucleotide sequence ID" value="NZ_JALPTH010000038.1"/>
</dbReference>
<sequence length="183" mass="19458">MPKTPHLPLVPRWARIAAATAALTTVPSGLWRIAIAVGLPVGLAPSEYDTMGAPGWGSLCLIVLTVLAELLSYLTLGLVRPWGEVWPSWLPWPAGRPVPVRVAVGMAGFGALATNTYAVLAVGTWLSGARMDGPDWGNWLFQAAYAPLVLWGPLLTAVTVHYYRRRTGRLGLGGRAPAAAVRS</sequence>
<evidence type="ECO:0008006" key="4">
    <source>
        <dbReference type="Google" id="ProtNLM"/>
    </source>
</evidence>